<dbReference type="InterPro" id="IPR004358">
    <property type="entry name" value="Sig_transdc_His_kin-like_C"/>
</dbReference>
<evidence type="ECO:0000256" key="5">
    <source>
        <dbReference type="ARBA" id="ARBA00022777"/>
    </source>
</evidence>
<protein>
    <recommendedName>
        <fullName evidence="2">histidine kinase</fullName>
        <ecNumber evidence="2">2.7.13.3</ecNumber>
    </recommendedName>
</protein>
<gene>
    <name evidence="11" type="ORF">F0L74_20960</name>
</gene>
<keyword evidence="8" id="KW-0472">Membrane</keyword>
<feature type="transmembrane region" description="Helical" evidence="8">
    <location>
        <begin position="161"/>
        <end position="181"/>
    </location>
</feature>
<dbReference type="CDD" id="cd00082">
    <property type="entry name" value="HisKA"/>
    <property type="match status" value="1"/>
</dbReference>
<dbReference type="GO" id="GO:0000155">
    <property type="term" value="F:phosphorelay sensor kinase activity"/>
    <property type="evidence" value="ECO:0007669"/>
    <property type="project" value="InterPro"/>
</dbReference>
<dbReference type="PRINTS" id="PR00344">
    <property type="entry name" value="BCTRLSENSOR"/>
</dbReference>
<comment type="catalytic activity">
    <reaction evidence="1">
        <text>ATP + protein L-histidine = ADP + protein N-phospho-L-histidine.</text>
        <dbReference type="EC" id="2.7.13.3"/>
    </reaction>
</comment>
<dbReference type="GO" id="GO:0009927">
    <property type="term" value="F:histidine phosphotransfer kinase activity"/>
    <property type="evidence" value="ECO:0007669"/>
    <property type="project" value="TreeGrafter"/>
</dbReference>
<accession>A0A5B2VK72</accession>
<dbReference type="Proteomes" id="UP000324611">
    <property type="component" value="Unassembled WGS sequence"/>
</dbReference>
<dbReference type="PANTHER" id="PTHR43047:SF72">
    <property type="entry name" value="OSMOSENSING HISTIDINE PROTEIN KINASE SLN1"/>
    <property type="match status" value="1"/>
</dbReference>
<dbReference type="RefSeq" id="WP_149839871.1">
    <property type="nucleotide sequence ID" value="NZ_VUOC01000004.1"/>
</dbReference>
<dbReference type="InterPro" id="IPR036890">
    <property type="entry name" value="HATPase_C_sf"/>
</dbReference>
<keyword evidence="5" id="KW-0418">Kinase</keyword>
<evidence type="ECO:0000256" key="8">
    <source>
        <dbReference type="SAM" id="Phobius"/>
    </source>
</evidence>
<dbReference type="InterPro" id="IPR001789">
    <property type="entry name" value="Sig_transdc_resp-reg_receiver"/>
</dbReference>
<dbReference type="AlphaFoldDB" id="A0A5B2VK72"/>
<evidence type="ECO:0000256" key="3">
    <source>
        <dbReference type="ARBA" id="ARBA00022553"/>
    </source>
</evidence>
<feature type="transmembrane region" description="Helical" evidence="8">
    <location>
        <begin position="26"/>
        <end position="48"/>
    </location>
</feature>
<evidence type="ECO:0000256" key="6">
    <source>
        <dbReference type="PROSITE-ProRule" id="PRU00169"/>
    </source>
</evidence>
<dbReference type="SMART" id="SM00448">
    <property type="entry name" value="REC"/>
    <property type="match status" value="1"/>
</dbReference>
<dbReference type="PROSITE" id="PS50109">
    <property type="entry name" value="HIS_KIN"/>
    <property type="match status" value="1"/>
</dbReference>
<evidence type="ECO:0000313" key="11">
    <source>
        <dbReference type="EMBL" id="KAA2238692.1"/>
    </source>
</evidence>
<feature type="coiled-coil region" evidence="7">
    <location>
        <begin position="188"/>
        <end position="215"/>
    </location>
</feature>
<keyword evidence="7" id="KW-0175">Coiled coil</keyword>
<feature type="transmembrane region" description="Helical" evidence="8">
    <location>
        <begin position="54"/>
        <end position="75"/>
    </location>
</feature>
<dbReference type="Pfam" id="PF02518">
    <property type="entry name" value="HATPase_c"/>
    <property type="match status" value="1"/>
</dbReference>
<evidence type="ECO:0000256" key="1">
    <source>
        <dbReference type="ARBA" id="ARBA00000085"/>
    </source>
</evidence>
<dbReference type="SUPFAM" id="SSF52172">
    <property type="entry name" value="CheY-like"/>
    <property type="match status" value="1"/>
</dbReference>
<keyword evidence="8" id="KW-1133">Transmembrane helix</keyword>
<dbReference type="Gene3D" id="3.40.50.2300">
    <property type="match status" value="1"/>
</dbReference>
<dbReference type="InterPro" id="IPR005467">
    <property type="entry name" value="His_kinase_dom"/>
</dbReference>
<dbReference type="Gene3D" id="1.10.287.130">
    <property type="match status" value="1"/>
</dbReference>
<feature type="transmembrane region" description="Helical" evidence="8">
    <location>
        <begin position="130"/>
        <end position="149"/>
    </location>
</feature>
<reference evidence="11 12" key="2">
    <citation type="submission" date="2019-09" db="EMBL/GenBank/DDBJ databases">
        <authorList>
            <person name="Jin C."/>
        </authorList>
    </citation>
    <scope>NUCLEOTIDE SEQUENCE [LARGE SCALE GENOMIC DNA]</scope>
    <source>
        <strain evidence="11 12">BN140078</strain>
    </source>
</reference>
<dbReference type="Pfam" id="PF00072">
    <property type="entry name" value="Response_reg"/>
    <property type="match status" value="1"/>
</dbReference>
<keyword evidence="8" id="KW-0812">Transmembrane</keyword>
<dbReference type="InterPro" id="IPR003661">
    <property type="entry name" value="HisK_dim/P_dom"/>
</dbReference>
<dbReference type="PANTHER" id="PTHR43047">
    <property type="entry name" value="TWO-COMPONENT HISTIDINE PROTEIN KINASE"/>
    <property type="match status" value="1"/>
</dbReference>
<evidence type="ECO:0000313" key="12">
    <source>
        <dbReference type="Proteomes" id="UP000324611"/>
    </source>
</evidence>
<evidence type="ECO:0000256" key="7">
    <source>
        <dbReference type="SAM" id="Coils"/>
    </source>
</evidence>
<dbReference type="InterPro" id="IPR036097">
    <property type="entry name" value="HisK_dim/P_sf"/>
</dbReference>
<dbReference type="InterPro" id="IPR011006">
    <property type="entry name" value="CheY-like_superfamily"/>
</dbReference>
<organism evidence="11 12">
    <name type="scientific">Chitinophaga agrisoli</name>
    <dbReference type="NCBI Taxonomy" id="2607653"/>
    <lineage>
        <taxon>Bacteria</taxon>
        <taxon>Pseudomonadati</taxon>
        <taxon>Bacteroidota</taxon>
        <taxon>Chitinophagia</taxon>
        <taxon>Chitinophagales</taxon>
        <taxon>Chitinophagaceae</taxon>
        <taxon>Chitinophaga</taxon>
    </lineage>
</organism>
<keyword evidence="4" id="KW-0808">Transferase</keyword>
<evidence type="ECO:0000256" key="4">
    <source>
        <dbReference type="ARBA" id="ARBA00022679"/>
    </source>
</evidence>
<dbReference type="PROSITE" id="PS50110">
    <property type="entry name" value="RESPONSE_REGULATORY"/>
    <property type="match status" value="1"/>
</dbReference>
<evidence type="ECO:0000259" key="9">
    <source>
        <dbReference type="PROSITE" id="PS50109"/>
    </source>
</evidence>
<keyword evidence="12" id="KW-1185">Reference proteome</keyword>
<dbReference type="CDD" id="cd00156">
    <property type="entry name" value="REC"/>
    <property type="match status" value="1"/>
</dbReference>
<dbReference type="Gene3D" id="3.30.565.10">
    <property type="entry name" value="Histidine kinase-like ATPase, C-terminal domain"/>
    <property type="match status" value="1"/>
</dbReference>
<evidence type="ECO:0000256" key="2">
    <source>
        <dbReference type="ARBA" id="ARBA00012438"/>
    </source>
</evidence>
<proteinExistence type="predicted"/>
<dbReference type="SUPFAM" id="SSF47384">
    <property type="entry name" value="Homodimeric domain of signal transducing histidine kinase"/>
    <property type="match status" value="1"/>
</dbReference>
<comment type="caution">
    <text evidence="11">The sequence shown here is derived from an EMBL/GenBank/DDBJ whole genome shotgun (WGS) entry which is preliminary data.</text>
</comment>
<dbReference type="SUPFAM" id="SSF55874">
    <property type="entry name" value="ATPase domain of HSP90 chaperone/DNA topoisomerase II/histidine kinase"/>
    <property type="match status" value="1"/>
</dbReference>
<dbReference type="GO" id="GO:0005886">
    <property type="term" value="C:plasma membrane"/>
    <property type="evidence" value="ECO:0007669"/>
    <property type="project" value="TreeGrafter"/>
</dbReference>
<feature type="modified residue" description="4-aspartylphosphate" evidence="6">
    <location>
        <position position="501"/>
    </location>
</feature>
<reference evidence="11 12" key="1">
    <citation type="submission" date="2019-09" db="EMBL/GenBank/DDBJ databases">
        <title>Chitinophaga ginsengihumi sp. nov., isolated from soil of ginseng rhizosphere.</title>
        <authorList>
            <person name="Lee J."/>
        </authorList>
    </citation>
    <scope>NUCLEOTIDE SEQUENCE [LARGE SCALE GENOMIC DNA]</scope>
    <source>
        <strain evidence="11 12">BN140078</strain>
    </source>
</reference>
<feature type="domain" description="Response regulatory" evidence="10">
    <location>
        <begin position="452"/>
        <end position="566"/>
    </location>
</feature>
<evidence type="ECO:0000259" key="10">
    <source>
        <dbReference type="PROSITE" id="PS50110"/>
    </source>
</evidence>
<name>A0A5B2VK72_9BACT</name>
<dbReference type="SMART" id="SM00388">
    <property type="entry name" value="HisKA"/>
    <property type="match status" value="1"/>
</dbReference>
<sequence length="577" mass="64499">MYLSKTLYTVIGAGTRHVKDRHKKLLINKVNGVACSLILLSLIFGILFYALSGYLIVLLSTIVESLLLSSIIILNHYGRHKLAAFSLQMVLNGAILYFGLLLGNAIDGLWLALFLIVTSFLFLKTRTAQVISLTGGSISLVLIETNKYLQFVPPFPFTPMVQLVVHYSAIGVILFLTVLTLMHYIQHNKLLVAEVQEHTGELEKANRSLRVFMRELTHEIRTPLNAIYSISQLKLMEARPGNESITNEHLHFACHNVLSIINNVQDRSKMEAGKPDELKREAFNLRSWMHEVCNIYRYFANTKGVTIQVSIDERLPAVIFEDKTSLTKIANNIIGNAIKFTRKHTVVTVSIFRQEASWMIAVKDQGKGIPPEKITTLFDEFTRERINFAEGTGLGLNIAKKLANHLQGDIRVNSEQGTGTTFIISLPLREYQSRLAENASTGKELSGFQGKKVLLVEDDLMSQQYLSRFLSAKGFQVAVAEDGLEGLYTASGDQFDVIISDMGLPRMGGRELLAHLKDNTYLQHIPVIITSADTAIKDDILKAGASSCLIKPVDFKVLHRVLQDLIHSRTLIPENRA</sequence>
<dbReference type="EC" id="2.7.13.3" evidence="2"/>
<dbReference type="CDD" id="cd00075">
    <property type="entry name" value="HATPase"/>
    <property type="match status" value="1"/>
</dbReference>
<dbReference type="FunFam" id="3.30.565.10:FF:000006">
    <property type="entry name" value="Sensor histidine kinase WalK"/>
    <property type="match status" value="1"/>
</dbReference>
<keyword evidence="3 6" id="KW-0597">Phosphoprotein</keyword>
<dbReference type="SMART" id="SM00387">
    <property type="entry name" value="HATPase_c"/>
    <property type="match status" value="1"/>
</dbReference>
<feature type="domain" description="Histidine kinase" evidence="9">
    <location>
        <begin position="215"/>
        <end position="430"/>
    </location>
</feature>
<dbReference type="EMBL" id="VUOC01000004">
    <property type="protein sequence ID" value="KAA2238692.1"/>
    <property type="molecule type" value="Genomic_DNA"/>
</dbReference>
<dbReference type="InterPro" id="IPR003594">
    <property type="entry name" value="HATPase_dom"/>
</dbReference>